<sequence length="190" mass="18598">MIPRAAARPLALAAVVLTAVAVLIALAAALMGDEAPFLGAVLAACHLGELAAAAAVVACGAAGRGALALTGLVITAIGQLGLAAAELTNIGAPDAALPLYQVAPIVSGVGMVVLGIAVLRARVWAGGTRVLPLLVGLWMLVIVIPAVIVTGGPPAFAAALALAIWDLLWLGTAVAVLTHARSAAPAPTRV</sequence>
<feature type="transmembrane region" description="Helical" evidence="1">
    <location>
        <begin position="97"/>
        <end position="119"/>
    </location>
</feature>
<organism evidence="2 3">
    <name type="scientific">Actinomycetospora aeridis</name>
    <dbReference type="NCBI Taxonomy" id="3129231"/>
    <lineage>
        <taxon>Bacteria</taxon>
        <taxon>Bacillati</taxon>
        <taxon>Actinomycetota</taxon>
        <taxon>Actinomycetes</taxon>
        <taxon>Pseudonocardiales</taxon>
        <taxon>Pseudonocardiaceae</taxon>
        <taxon>Actinomycetospora</taxon>
    </lineage>
</organism>
<protein>
    <recommendedName>
        <fullName evidence="4">DUF998 domain-containing protein</fullName>
    </recommendedName>
</protein>
<comment type="caution">
    <text evidence="2">The sequence shown here is derived from an EMBL/GenBank/DDBJ whole genome shotgun (WGS) entry which is preliminary data.</text>
</comment>
<dbReference type="Proteomes" id="UP001370100">
    <property type="component" value="Unassembled WGS sequence"/>
</dbReference>
<proteinExistence type="predicted"/>
<evidence type="ECO:0000256" key="1">
    <source>
        <dbReference type="SAM" id="Phobius"/>
    </source>
</evidence>
<name>A0ABU8NEC3_9PSEU</name>
<feature type="transmembrane region" description="Helical" evidence="1">
    <location>
        <begin position="131"/>
        <end position="149"/>
    </location>
</feature>
<evidence type="ECO:0000313" key="2">
    <source>
        <dbReference type="EMBL" id="MEJ2890683.1"/>
    </source>
</evidence>
<keyword evidence="3" id="KW-1185">Reference proteome</keyword>
<dbReference type="RefSeq" id="WP_337718879.1">
    <property type="nucleotide sequence ID" value="NZ_JBBEGL010000016.1"/>
</dbReference>
<evidence type="ECO:0008006" key="4">
    <source>
        <dbReference type="Google" id="ProtNLM"/>
    </source>
</evidence>
<reference evidence="2 3" key="1">
    <citation type="submission" date="2024-03" db="EMBL/GenBank/DDBJ databases">
        <title>Actinomycetospora sp. OC33-EN06, a novel actinomycete isolated from wild orchid (Aerides multiflora).</title>
        <authorList>
            <person name="Suriyachadkun C."/>
        </authorList>
    </citation>
    <scope>NUCLEOTIDE SEQUENCE [LARGE SCALE GENOMIC DNA]</scope>
    <source>
        <strain evidence="2 3">OC33-EN06</strain>
    </source>
</reference>
<evidence type="ECO:0000313" key="3">
    <source>
        <dbReference type="Proteomes" id="UP001370100"/>
    </source>
</evidence>
<gene>
    <name evidence="2" type="ORF">WCD41_29785</name>
</gene>
<keyword evidence="1" id="KW-1133">Transmembrane helix</keyword>
<feature type="transmembrane region" description="Helical" evidence="1">
    <location>
        <begin position="155"/>
        <end position="177"/>
    </location>
</feature>
<accession>A0ABU8NEC3</accession>
<keyword evidence="1" id="KW-0812">Transmembrane</keyword>
<feature type="transmembrane region" description="Helical" evidence="1">
    <location>
        <begin position="37"/>
        <end position="59"/>
    </location>
</feature>
<dbReference type="EMBL" id="JBBEGL010000016">
    <property type="protein sequence ID" value="MEJ2890683.1"/>
    <property type="molecule type" value="Genomic_DNA"/>
</dbReference>
<keyword evidence="1" id="KW-0472">Membrane</keyword>
<feature type="transmembrane region" description="Helical" evidence="1">
    <location>
        <begin position="66"/>
        <end position="85"/>
    </location>
</feature>